<proteinExistence type="predicted"/>
<dbReference type="SUPFAM" id="SSF55874">
    <property type="entry name" value="ATPase domain of HSP90 chaperone/DNA topoisomerase II/histidine kinase"/>
    <property type="match status" value="1"/>
</dbReference>
<dbReference type="Proteomes" id="UP001251217">
    <property type="component" value="Unassembled WGS sequence"/>
</dbReference>
<keyword evidence="2" id="KW-1185">Reference proteome</keyword>
<evidence type="ECO:0000313" key="2">
    <source>
        <dbReference type="Proteomes" id="UP001251217"/>
    </source>
</evidence>
<keyword evidence="1" id="KW-0808">Transferase</keyword>
<accession>A0ABU1XBP1</accession>
<organism evidence="1 2">
    <name type="scientific">Nocardia kruczakiae</name>
    <dbReference type="NCBI Taxonomy" id="261477"/>
    <lineage>
        <taxon>Bacteria</taxon>
        <taxon>Bacillati</taxon>
        <taxon>Actinomycetota</taxon>
        <taxon>Actinomycetes</taxon>
        <taxon>Mycobacteriales</taxon>
        <taxon>Nocardiaceae</taxon>
        <taxon>Nocardia</taxon>
    </lineage>
</organism>
<comment type="caution">
    <text evidence="1">The sequence shown here is derived from an EMBL/GenBank/DDBJ whole genome shotgun (WGS) entry which is preliminary data.</text>
</comment>
<protein>
    <submittedName>
        <fullName evidence="1">Signal transduction histidine kinase</fullName>
    </submittedName>
</protein>
<dbReference type="EMBL" id="JAVDWW010000002">
    <property type="protein sequence ID" value="MDR7167941.1"/>
    <property type="molecule type" value="Genomic_DNA"/>
</dbReference>
<sequence length="69" mass="7234">MGDAVVVSVRDDGPGIADGRLPAAVAEGRMGVSHSIVGRIEALGGTAELLDTTDGTEWEFRIPRDGEQR</sequence>
<evidence type="ECO:0000313" key="1">
    <source>
        <dbReference type="EMBL" id="MDR7167941.1"/>
    </source>
</evidence>
<dbReference type="Gene3D" id="3.30.565.10">
    <property type="entry name" value="Histidine kinase-like ATPase, C-terminal domain"/>
    <property type="match status" value="1"/>
</dbReference>
<gene>
    <name evidence="1" type="ORF">J2W56_001660</name>
</gene>
<dbReference type="InterPro" id="IPR036890">
    <property type="entry name" value="HATPase_C_sf"/>
</dbReference>
<dbReference type="GO" id="GO:0016301">
    <property type="term" value="F:kinase activity"/>
    <property type="evidence" value="ECO:0007669"/>
    <property type="project" value="UniProtKB-KW"/>
</dbReference>
<reference evidence="1 2" key="1">
    <citation type="submission" date="2023-07" db="EMBL/GenBank/DDBJ databases">
        <title>Sorghum-associated microbial communities from plants grown in Nebraska, USA.</title>
        <authorList>
            <person name="Schachtman D."/>
        </authorList>
    </citation>
    <scope>NUCLEOTIDE SEQUENCE [LARGE SCALE GENOMIC DNA]</scope>
    <source>
        <strain evidence="1 2">4272</strain>
    </source>
</reference>
<keyword evidence="1" id="KW-0418">Kinase</keyword>
<name>A0ABU1XBP1_9NOCA</name>